<keyword evidence="2" id="KW-0472">Membrane</keyword>
<dbReference type="RefSeq" id="WP_074428551.1">
    <property type="nucleotide sequence ID" value="NZ_JDUS01000010.1"/>
</dbReference>
<feature type="transmembrane region" description="Helical" evidence="2">
    <location>
        <begin position="171"/>
        <end position="191"/>
    </location>
</feature>
<keyword evidence="5" id="KW-1185">Reference proteome</keyword>
<protein>
    <submittedName>
        <fullName evidence="4">Transglutaminase domain-containing protein</fullName>
    </submittedName>
</protein>
<feature type="region of interest" description="Disordered" evidence="1">
    <location>
        <begin position="815"/>
        <end position="845"/>
    </location>
</feature>
<dbReference type="InterPro" id="IPR038765">
    <property type="entry name" value="Papain-like_cys_pep_sf"/>
</dbReference>
<comment type="caution">
    <text evidence="4">The sequence shown here is derived from an EMBL/GenBank/DDBJ whole genome shotgun (WGS) entry which is preliminary data.</text>
</comment>
<evidence type="ECO:0000313" key="5">
    <source>
        <dbReference type="Proteomes" id="UP000029096"/>
    </source>
</evidence>
<dbReference type="EMBL" id="JGYP01000002">
    <property type="protein sequence ID" value="KFI45750.1"/>
    <property type="molecule type" value="Genomic_DNA"/>
</dbReference>
<dbReference type="InterPro" id="IPR002931">
    <property type="entry name" value="Transglutaminase-like"/>
</dbReference>
<dbReference type="PANTHER" id="PTHR42736">
    <property type="entry name" value="PROTEIN-GLUTAMINE GAMMA-GLUTAMYLTRANSFERASE"/>
    <property type="match status" value="1"/>
</dbReference>
<dbReference type="Pfam" id="PF01841">
    <property type="entry name" value="Transglut_core"/>
    <property type="match status" value="1"/>
</dbReference>
<dbReference type="eggNOG" id="COG1305">
    <property type="taxonomic scope" value="Bacteria"/>
</dbReference>
<dbReference type="InterPro" id="IPR021878">
    <property type="entry name" value="TgpA_N"/>
</dbReference>
<dbReference type="SUPFAM" id="SSF54001">
    <property type="entry name" value="Cysteine proteinases"/>
    <property type="match status" value="1"/>
</dbReference>
<keyword evidence="2" id="KW-0812">Transmembrane</keyword>
<feature type="transmembrane region" description="Helical" evidence="2">
    <location>
        <begin position="251"/>
        <end position="272"/>
    </location>
</feature>
<name>A0A086ZGV0_9BIFI</name>
<proteinExistence type="predicted"/>
<feature type="domain" description="Transglutaminase-like" evidence="3">
    <location>
        <begin position="508"/>
        <end position="591"/>
    </location>
</feature>
<feature type="transmembrane region" description="Helical" evidence="2">
    <location>
        <begin position="222"/>
        <end position="239"/>
    </location>
</feature>
<dbReference type="PANTHER" id="PTHR42736:SF1">
    <property type="entry name" value="PROTEIN-GLUTAMINE GAMMA-GLUTAMYLTRANSFERASE"/>
    <property type="match status" value="1"/>
</dbReference>
<reference evidence="4 5" key="1">
    <citation type="submission" date="2014-03" db="EMBL/GenBank/DDBJ databases">
        <title>Genomics of Bifidobacteria.</title>
        <authorList>
            <person name="Ventura M."/>
            <person name="Milani C."/>
            <person name="Lugli G.A."/>
        </authorList>
    </citation>
    <scope>NUCLEOTIDE SEQUENCE [LARGE SCALE GENOMIC DNA]</scope>
    <source>
        <strain evidence="4 5">DSM 22767</strain>
    </source>
</reference>
<feature type="transmembrane region" description="Helical" evidence="2">
    <location>
        <begin position="58"/>
        <end position="77"/>
    </location>
</feature>
<feature type="region of interest" description="Disordered" evidence="1">
    <location>
        <begin position="593"/>
        <end position="637"/>
    </location>
</feature>
<dbReference type="InterPro" id="IPR052901">
    <property type="entry name" value="Bact_TGase-like"/>
</dbReference>
<feature type="transmembrane region" description="Helical" evidence="2">
    <location>
        <begin position="83"/>
        <end position="103"/>
    </location>
</feature>
<keyword evidence="2" id="KW-1133">Transmembrane helix</keyword>
<dbReference type="Gene3D" id="3.10.620.30">
    <property type="match status" value="1"/>
</dbReference>
<organism evidence="4 5">
    <name type="scientific">Bifidobacterium bohemicum DSM 22767</name>
    <dbReference type="NCBI Taxonomy" id="1437606"/>
    <lineage>
        <taxon>Bacteria</taxon>
        <taxon>Bacillati</taxon>
        <taxon>Actinomycetota</taxon>
        <taxon>Actinomycetes</taxon>
        <taxon>Bifidobacteriales</taxon>
        <taxon>Bifidobacteriaceae</taxon>
        <taxon>Bifidobacterium</taxon>
    </lineage>
</organism>
<evidence type="ECO:0000256" key="1">
    <source>
        <dbReference type="SAM" id="MobiDB-lite"/>
    </source>
</evidence>
<feature type="transmembrane region" description="Helical" evidence="2">
    <location>
        <begin position="110"/>
        <end position="130"/>
    </location>
</feature>
<sequence>MSESAPLPDFTGTHLPNGIGTTDGSWASAASSPIALTTSHTDRRTAFVPRRRPWTQSLTAVAVVALVICLASANLISVYGNPVLWAVTAIPAAAIGALIALAGIQPHLKLWWQIVFVVAAQFILGPIVALNDTTIAHIVPSPTTLAQGFIQTFGSFKYVISVAPPLGGGQGALMALWTLNLWTALLAGIFAVSPTRGLTLLVIAPSMTNLAVSALLGTDDGTARVACGAIIILLLIIWLSYRWDTLNPKRVISAIIIVVIATALAVGGTFVIPQHRLTLRDRYTPPFDPHQYTSPLSEMRAYVKYHKKDTLLTVKGLPAGTPVRLAVMDRFDGNVWNLSDSSDNMDSSDYRKVGSQIATTERGERYHATFTPHKGLATQWLPLAGTATSITYPHSDYYYNTGTRSAIVPEGTQDGRSYQVTGIIAPTPSPAQIDSAEAEHVNQPSAKDVPDSAGKLATALTGRQATAGRTAQILARTLKTKGWFSHGLADDYPSLPGHGNYRIDDMLGGTAMVGDSEQYASAMALMARELGLPSRVVLGFLPKDKDGEISKSRTSGDSKADAKTDFTGNDIEAWTEINLKGYGWVAFYPTPKETKVPNKNQDLTPPKPKDLVRQPPVPLTDPLHDQTQARGQSALGGADVNDGSDNVLFERVLHVAGLVAVYGSPLWAVLLICAVILTIKAIQLAILKRRGSPRERITAGWRMISMFARQSGVHTHGTRRDQVRQITEGLNVAPGDHAELDVLCREADWIAFSGEPAATEAPVDYWKRATAVSGRIHKNQPFLKRVRARLSLKGVFHKPHVKRLTRRFTGLWSSAERTGRSHRGANDGSAVQRRITNGRKRSHKA</sequence>
<dbReference type="SMART" id="SM00460">
    <property type="entry name" value="TGc"/>
    <property type="match status" value="1"/>
</dbReference>
<evidence type="ECO:0000259" key="3">
    <source>
        <dbReference type="SMART" id="SM00460"/>
    </source>
</evidence>
<feature type="transmembrane region" description="Helical" evidence="2">
    <location>
        <begin position="666"/>
        <end position="687"/>
    </location>
</feature>
<dbReference type="Pfam" id="PF11992">
    <property type="entry name" value="TgpA_N"/>
    <property type="match status" value="1"/>
</dbReference>
<accession>A0A086ZGV0</accession>
<dbReference type="AlphaFoldDB" id="A0A086ZGV0"/>
<gene>
    <name evidence="4" type="ORF">BBOH_0552</name>
</gene>
<evidence type="ECO:0000313" key="4">
    <source>
        <dbReference type="EMBL" id="KFI45750.1"/>
    </source>
</evidence>
<feature type="transmembrane region" description="Helical" evidence="2">
    <location>
        <begin position="198"/>
        <end position="216"/>
    </location>
</feature>
<evidence type="ECO:0000256" key="2">
    <source>
        <dbReference type="SAM" id="Phobius"/>
    </source>
</evidence>
<dbReference type="OrthoDB" id="3651060at2"/>
<dbReference type="STRING" id="1437606.BBOH_0552"/>
<dbReference type="Proteomes" id="UP000029096">
    <property type="component" value="Unassembled WGS sequence"/>
</dbReference>
<feature type="compositionally biased region" description="Basic residues" evidence="1">
    <location>
        <begin position="836"/>
        <end position="845"/>
    </location>
</feature>